<evidence type="ECO:0000259" key="1">
    <source>
        <dbReference type="Pfam" id="PF01610"/>
    </source>
</evidence>
<dbReference type="Pfam" id="PF01610">
    <property type="entry name" value="DDE_Tnp_ISL3"/>
    <property type="match status" value="1"/>
</dbReference>
<dbReference type="InterPro" id="IPR047951">
    <property type="entry name" value="Transpos_ISL3"/>
</dbReference>
<organism evidence="2 3">
    <name type="scientific">Caryophanon latum</name>
    <dbReference type="NCBI Taxonomy" id="33977"/>
    <lineage>
        <taxon>Bacteria</taxon>
        <taxon>Bacillati</taxon>
        <taxon>Bacillota</taxon>
        <taxon>Bacilli</taxon>
        <taxon>Bacillales</taxon>
        <taxon>Caryophanaceae</taxon>
        <taxon>Caryophanon</taxon>
    </lineage>
</organism>
<dbReference type="EMBL" id="MATO01000041">
    <property type="protein sequence ID" value="OCS89625.1"/>
    <property type="molecule type" value="Genomic_DNA"/>
</dbReference>
<comment type="caution">
    <text evidence="2">The sequence shown here is derived from an EMBL/GenBank/DDBJ whole genome shotgun (WGS) entry which is preliminary data.</text>
</comment>
<dbReference type="PANTHER" id="PTHR33498:SF1">
    <property type="entry name" value="TRANSPOSASE FOR INSERTION SEQUENCE ELEMENT IS1557"/>
    <property type="match status" value="1"/>
</dbReference>
<dbReference type="OrthoDB" id="287363at2"/>
<dbReference type="InterPro" id="IPR002560">
    <property type="entry name" value="Transposase_DDE"/>
</dbReference>
<dbReference type="AlphaFoldDB" id="A0A1C0YR19"/>
<name>A0A1C0YR19_9BACL</name>
<dbReference type="PANTHER" id="PTHR33498">
    <property type="entry name" value="TRANSPOSASE FOR INSERTION SEQUENCE ELEMENT IS1557"/>
    <property type="match status" value="1"/>
</dbReference>
<evidence type="ECO:0000313" key="2">
    <source>
        <dbReference type="EMBL" id="OCS89625.1"/>
    </source>
</evidence>
<gene>
    <name evidence="2" type="ORF">A6K76_12310</name>
</gene>
<feature type="domain" description="Transposase IS204/IS1001/IS1096/IS1165 DDE" evidence="1">
    <location>
        <begin position="87"/>
        <end position="201"/>
    </location>
</feature>
<sequence length="209" mass="25013">MKKQSPPRKTKRKIKTAQLKLQPYYEAIMAYDAEHLTLNQILKKIQTIGYDGSRSALRRFLDPYLAKKKAKVAQTMLYRISRARLSHWIWRGFNTLTEEQKEVLRHCQQLYPFLQPIEQLIQSYRSLFDKRDVKCLLNWMNRQLTNKNSPLYRYSIGLRLDLAAVKNAFQLPYSNGLVEGQVNRLKWLKRMMYGRAKPDLLEKRMQYRL</sequence>
<keyword evidence="3" id="KW-1185">Reference proteome</keyword>
<evidence type="ECO:0000313" key="3">
    <source>
        <dbReference type="Proteomes" id="UP000093482"/>
    </source>
</evidence>
<accession>A0A1C0YR19</accession>
<dbReference type="RefSeq" id="WP_066465071.1">
    <property type="nucleotide sequence ID" value="NZ_MATO01000041.1"/>
</dbReference>
<reference evidence="2 3" key="1">
    <citation type="submission" date="2016-07" db="EMBL/GenBank/DDBJ databases">
        <title>Caryophanon latum genome sequencing.</title>
        <authorList>
            <person name="Verma A."/>
            <person name="Pal Y."/>
            <person name="Krishnamurthi S."/>
        </authorList>
    </citation>
    <scope>NUCLEOTIDE SEQUENCE [LARGE SCALE GENOMIC DNA]</scope>
    <source>
        <strain evidence="2 3">DSM 14151</strain>
    </source>
</reference>
<proteinExistence type="predicted"/>
<dbReference type="Proteomes" id="UP000093482">
    <property type="component" value="Unassembled WGS sequence"/>
</dbReference>
<protein>
    <recommendedName>
        <fullName evidence="1">Transposase IS204/IS1001/IS1096/IS1165 DDE domain-containing protein</fullName>
    </recommendedName>
</protein>